<feature type="chain" id="PRO_5040289273" description="Cyanovirin-N domain-containing protein" evidence="1">
    <location>
        <begin position="21"/>
        <end position="276"/>
    </location>
</feature>
<dbReference type="SUPFAM" id="SSF51322">
    <property type="entry name" value="Cyanovirin-N"/>
    <property type="match status" value="1"/>
</dbReference>
<dbReference type="Pfam" id="PF08881">
    <property type="entry name" value="CVNH"/>
    <property type="match status" value="1"/>
</dbReference>
<feature type="signal peptide" evidence="1">
    <location>
        <begin position="1"/>
        <end position="20"/>
    </location>
</feature>
<comment type="caution">
    <text evidence="3">The sequence shown here is derived from an EMBL/GenBank/DDBJ whole genome shotgun (WGS) entry which is preliminary data.</text>
</comment>
<evidence type="ECO:0000313" key="3">
    <source>
        <dbReference type="EMBL" id="KAF2730593.1"/>
    </source>
</evidence>
<reference evidence="3" key="1">
    <citation type="journal article" date="2020" name="Stud. Mycol.">
        <title>101 Dothideomycetes genomes: a test case for predicting lifestyles and emergence of pathogens.</title>
        <authorList>
            <person name="Haridas S."/>
            <person name="Albert R."/>
            <person name="Binder M."/>
            <person name="Bloem J."/>
            <person name="Labutti K."/>
            <person name="Salamov A."/>
            <person name="Andreopoulos B."/>
            <person name="Baker S."/>
            <person name="Barry K."/>
            <person name="Bills G."/>
            <person name="Bluhm B."/>
            <person name="Cannon C."/>
            <person name="Castanera R."/>
            <person name="Culley D."/>
            <person name="Daum C."/>
            <person name="Ezra D."/>
            <person name="Gonzalez J."/>
            <person name="Henrissat B."/>
            <person name="Kuo A."/>
            <person name="Liang C."/>
            <person name="Lipzen A."/>
            <person name="Lutzoni F."/>
            <person name="Magnuson J."/>
            <person name="Mondo S."/>
            <person name="Nolan M."/>
            <person name="Ohm R."/>
            <person name="Pangilinan J."/>
            <person name="Park H.-J."/>
            <person name="Ramirez L."/>
            <person name="Alfaro M."/>
            <person name="Sun H."/>
            <person name="Tritt A."/>
            <person name="Yoshinaga Y."/>
            <person name="Zwiers L.-H."/>
            <person name="Turgeon B."/>
            <person name="Goodwin S."/>
            <person name="Spatafora J."/>
            <person name="Crous P."/>
            <person name="Grigoriev I."/>
        </authorList>
    </citation>
    <scope>NUCLEOTIDE SEQUENCE</scope>
    <source>
        <strain evidence="3">CBS 125425</strain>
    </source>
</reference>
<evidence type="ECO:0000259" key="2">
    <source>
        <dbReference type="SMART" id="SM01111"/>
    </source>
</evidence>
<evidence type="ECO:0000313" key="4">
    <source>
        <dbReference type="Proteomes" id="UP000799444"/>
    </source>
</evidence>
<dbReference type="Gene3D" id="2.30.60.10">
    <property type="entry name" value="Cyanovirin-N"/>
    <property type="match status" value="1"/>
</dbReference>
<dbReference type="EMBL" id="ML996214">
    <property type="protein sequence ID" value="KAF2730593.1"/>
    <property type="molecule type" value="Genomic_DNA"/>
</dbReference>
<name>A0A9P4QNC3_9PLEO</name>
<dbReference type="AlphaFoldDB" id="A0A9P4QNC3"/>
<dbReference type="OrthoDB" id="4672515at2759"/>
<protein>
    <recommendedName>
        <fullName evidence="2">Cyanovirin-N domain-containing protein</fullName>
    </recommendedName>
</protein>
<dbReference type="InterPro" id="IPR036673">
    <property type="entry name" value="Cyanovirin-N_sf"/>
</dbReference>
<dbReference type="SMART" id="SM01111">
    <property type="entry name" value="CVNH"/>
    <property type="match status" value="1"/>
</dbReference>
<feature type="domain" description="Cyanovirin-N" evidence="2">
    <location>
        <begin position="34"/>
        <end position="135"/>
    </location>
</feature>
<evidence type="ECO:0000256" key="1">
    <source>
        <dbReference type="SAM" id="SignalP"/>
    </source>
</evidence>
<keyword evidence="1" id="KW-0732">Signal</keyword>
<accession>A0A9P4QNC3</accession>
<organism evidence="3 4">
    <name type="scientific">Polyplosphaeria fusca</name>
    <dbReference type="NCBI Taxonomy" id="682080"/>
    <lineage>
        <taxon>Eukaryota</taxon>
        <taxon>Fungi</taxon>
        <taxon>Dikarya</taxon>
        <taxon>Ascomycota</taxon>
        <taxon>Pezizomycotina</taxon>
        <taxon>Dothideomycetes</taxon>
        <taxon>Pleosporomycetidae</taxon>
        <taxon>Pleosporales</taxon>
        <taxon>Tetraplosphaeriaceae</taxon>
        <taxon>Polyplosphaeria</taxon>
    </lineage>
</organism>
<proteinExistence type="predicted"/>
<dbReference type="InterPro" id="IPR011058">
    <property type="entry name" value="Cyanovirin-N"/>
</dbReference>
<gene>
    <name evidence="3" type="ORF">EJ04DRAFT_567617</name>
</gene>
<sequence>MEHTTRTRLLFFACITATLAAPASIRDTTAKLLSTECNNLQLRMNWLTADCLTGEDSTTRIQSAVALSNKLSNSDGALKWQTDGHFERTCQDCALSSLSLTCRCRPSWGTGKTGLQNSTLDLSRHIGVYDGHLLSDMTGAPLVPDTPSPYPVPRDFSYHFGGEATCDGVSADMCTQVKECTTASPVNRTDAREAWWTFSEPVECYVPVIYFPDAHYVFSRFKIMGEGAWEVRGFADEGCTGEPVEVLGEGDVGVCKVLGERVRAVSVRPLFNGDAR</sequence>
<dbReference type="Proteomes" id="UP000799444">
    <property type="component" value="Unassembled WGS sequence"/>
</dbReference>
<keyword evidence="4" id="KW-1185">Reference proteome</keyword>